<dbReference type="EMBL" id="BMKM01000008">
    <property type="protein sequence ID" value="GGE28671.1"/>
    <property type="molecule type" value="Genomic_DNA"/>
</dbReference>
<gene>
    <name evidence="1" type="ORF">GCM10011516_27990</name>
</gene>
<accession>A0A8H9G0L1</accession>
<comment type="caution">
    <text evidence="1">The sequence shown here is derived from an EMBL/GenBank/DDBJ whole genome shotgun (WGS) entry which is preliminary data.</text>
</comment>
<sequence>MIPSFKALAISLLLLFTMISKSYSQRQKFVFLEGLGSGALVNANFDMRFRADSRDGLGFKVGIGSSGIYLDEQILTIPLGINYIIGKNKNGLLLGANTVFAASPIDVKKKVNTIMPSLEIGYRFRPIEKGFAFQVTYNPIFNTVDGFKPLWFGVGLGYAW</sequence>
<dbReference type="Proteomes" id="UP000614460">
    <property type="component" value="Unassembled WGS sequence"/>
</dbReference>
<evidence type="ECO:0000313" key="2">
    <source>
        <dbReference type="Proteomes" id="UP000614460"/>
    </source>
</evidence>
<reference evidence="1" key="2">
    <citation type="submission" date="2020-09" db="EMBL/GenBank/DDBJ databases">
        <authorList>
            <person name="Sun Q."/>
            <person name="Zhou Y."/>
        </authorList>
    </citation>
    <scope>NUCLEOTIDE SEQUENCE</scope>
    <source>
        <strain evidence="1">CGMCC 1.15966</strain>
    </source>
</reference>
<organism evidence="1 2">
    <name type="scientific">Sphingobacterium cellulitidis</name>
    <dbReference type="NCBI Taxonomy" id="1768011"/>
    <lineage>
        <taxon>Bacteria</taxon>
        <taxon>Pseudomonadati</taxon>
        <taxon>Bacteroidota</taxon>
        <taxon>Sphingobacteriia</taxon>
        <taxon>Sphingobacteriales</taxon>
        <taxon>Sphingobacteriaceae</taxon>
        <taxon>Sphingobacterium</taxon>
    </lineage>
</organism>
<reference evidence="1" key="1">
    <citation type="journal article" date="2014" name="Int. J. Syst. Evol. Microbiol.">
        <title>Complete genome sequence of Corynebacterium casei LMG S-19264T (=DSM 44701T), isolated from a smear-ripened cheese.</title>
        <authorList>
            <consortium name="US DOE Joint Genome Institute (JGI-PGF)"/>
            <person name="Walter F."/>
            <person name="Albersmeier A."/>
            <person name="Kalinowski J."/>
            <person name="Ruckert C."/>
        </authorList>
    </citation>
    <scope>NUCLEOTIDE SEQUENCE</scope>
    <source>
        <strain evidence="1">CGMCC 1.15966</strain>
    </source>
</reference>
<evidence type="ECO:0000313" key="1">
    <source>
        <dbReference type="EMBL" id="GGE28671.1"/>
    </source>
</evidence>
<proteinExistence type="predicted"/>
<dbReference type="AlphaFoldDB" id="A0A8H9G0L1"/>
<keyword evidence="2" id="KW-1185">Reference proteome</keyword>
<protein>
    <submittedName>
        <fullName evidence="1">Uncharacterized protein</fullName>
    </submittedName>
</protein>
<name>A0A8H9G0L1_9SPHI</name>
<dbReference type="RefSeq" id="WP_229678335.1">
    <property type="nucleotide sequence ID" value="NZ_BMKM01000008.1"/>
</dbReference>